<dbReference type="Pfam" id="PF16586">
    <property type="entry name" value="DUF5060"/>
    <property type="match status" value="1"/>
</dbReference>
<dbReference type="InterPro" id="IPR013783">
    <property type="entry name" value="Ig-like_fold"/>
</dbReference>
<reference evidence="2 3" key="1">
    <citation type="submission" date="2019-02" db="EMBL/GenBank/DDBJ databases">
        <title>Deep-cultivation of Planctomycetes and their phenomic and genomic characterization uncovers novel biology.</title>
        <authorList>
            <person name="Wiegand S."/>
            <person name="Jogler M."/>
            <person name="Boedeker C."/>
            <person name="Pinto D."/>
            <person name="Vollmers J."/>
            <person name="Rivas-Marin E."/>
            <person name="Kohn T."/>
            <person name="Peeters S.H."/>
            <person name="Heuer A."/>
            <person name="Rast P."/>
            <person name="Oberbeckmann S."/>
            <person name="Bunk B."/>
            <person name="Jeske O."/>
            <person name="Meyerdierks A."/>
            <person name="Storesund J.E."/>
            <person name="Kallscheuer N."/>
            <person name="Luecker S."/>
            <person name="Lage O.M."/>
            <person name="Pohl T."/>
            <person name="Merkel B.J."/>
            <person name="Hornburger P."/>
            <person name="Mueller R.-W."/>
            <person name="Bruemmer F."/>
            <person name="Labrenz M."/>
            <person name="Spormann A.M."/>
            <person name="Op Den Camp H."/>
            <person name="Overmann J."/>
            <person name="Amann R."/>
            <person name="Jetten M.S.M."/>
            <person name="Mascher T."/>
            <person name="Medema M.H."/>
            <person name="Devos D.P."/>
            <person name="Kaster A.-K."/>
            <person name="Ovreas L."/>
            <person name="Rohde M."/>
            <person name="Galperin M.Y."/>
            <person name="Jogler C."/>
        </authorList>
    </citation>
    <scope>NUCLEOTIDE SEQUENCE [LARGE SCALE GENOMIC DNA]</scope>
    <source>
        <strain evidence="2 3">Poly41</strain>
    </source>
</reference>
<name>A0A5C6D8S3_9BACT</name>
<evidence type="ECO:0000313" key="3">
    <source>
        <dbReference type="Proteomes" id="UP000319143"/>
    </source>
</evidence>
<sequence>MTRSMLPEITHRFQFATGLTITNSMETTFVSGIRYLIVAFFLLVLSLTNSGNAAQLSGEQKTWHKMTLTFDGPDVSEAGEDNPFLDYRLSVTFSKGNKQFVVPGYFAADGDAANSSASAGNKWRVHFRPDEIGDWNYSVSFRTGQGVALKLDSDNADSEPWSPLDGTQGSFVVEVSDKVEPDLRAAERGRVVYDGSHVLKYAGSSKPYVKIGEGSPENFLAYHEFDQTRDLKNNGFNAGLVDGLHRYAPHQKHFKPGDPTWQDGKGKGIIGAVNYLASQGLNSIYFLTFNIGADDTIASANPKGCHARICGDGGDTWPWISPTERLRIDVSKLDQWDRVFTHANDKGIGLTFMLAEAENEEALDGDATTAMGPARSLYYREMVARFSHQLNVMWIIAEETATYAPPGIVDRNKVRMKRIHALDPYKSPVGLHNGKVKLEDYAGYEPMTYYSYQGHQADCHDIYPDIVKLRSGSEKSPPTWVVINDEQGKGFSGVGTNTDNWDPGFEVTRRDALWGTLMAGGTGVSWYHGGDYAEGDGNCEDFTQRSELFRYSQLAANFIRDNDIPLAKMLSRQDLLVDPVGRRCLAAEGAAYIVQLNHGGDSAILRLGSEPSSSQFRVRWFDPVGGWTQTGTVASVEGGQDVSIGVPKYGPQQDWIALVQLIEHHNSAPSVILQTDSSKESFTVGETLRLSAEASDQDGTIRKVVFMLDGEAVRVDKTAPFEHSWAPTESGSYQIGVRVYDDQNAFAEAVPRTIQVTEGTSDGLNVPVYLERGGMVIMEAEDTVSNLDQWITKTELPEHTGEGYLEFTGNTPHSGPPKSPLHYRFKINQSGLYTLHLRCAKEEVDGRADLANDCYVRVEGDFGQGPLVGDNHNDQARLALLRKDTKFFGGEVNQFVWSSGNRLDPGGKKNKRVAIYDFKSGETYRLIVSGRSQLFKLDHILFKHTDTPIERAQNTKEMISTIEGE</sequence>
<accession>A0A5C6D8S3</accession>
<keyword evidence="2" id="KW-0378">Hydrolase</keyword>
<dbReference type="GO" id="GO:0008843">
    <property type="term" value="F:endochitinase activity"/>
    <property type="evidence" value="ECO:0007669"/>
    <property type="project" value="UniProtKB-EC"/>
</dbReference>
<dbReference type="OrthoDB" id="221687at2"/>
<dbReference type="Gene3D" id="2.60.40.10">
    <property type="entry name" value="Immunoglobulins"/>
    <property type="match status" value="2"/>
</dbReference>
<feature type="domain" description="DUF5060" evidence="1">
    <location>
        <begin position="61"/>
        <end position="142"/>
    </location>
</feature>
<evidence type="ECO:0000259" key="1">
    <source>
        <dbReference type="Pfam" id="PF16586"/>
    </source>
</evidence>
<organism evidence="2 3">
    <name type="scientific">Novipirellula artificiosorum</name>
    <dbReference type="NCBI Taxonomy" id="2528016"/>
    <lineage>
        <taxon>Bacteria</taxon>
        <taxon>Pseudomonadati</taxon>
        <taxon>Planctomycetota</taxon>
        <taxon>Planctomycetia</taxon>
        <taxon>Pirellulales</taxon>
        <taxon>Pirellulaceae</taxon>
        <taxon>Novipirellula</taxon>
    </lineage>
</organism>
<evidence type="ECO:0000313" key="2">
    <source>
        <dbReference type="EMBL" id="TWU33198.1"/>
    </source>
</evidence>
<dbReference type="InterPro" id="IPR032260">
    <property type="entry name" value="DUF5060"/>
</dbReference>
<dbReference type="Pfam" id="PF17957">
    <property type="entry name" value="Big_7"/>
    <property type="match status" value="1"/>
</dbReference>
<comment type="caution">
    <text evidence="2">The sequence shown here is derived from an EMBL/GenBank/DDBJ whole genome shotgun (WGS) entry which is preliminary data.</text>
</comment>
<dbReference type="Proteomes" id="UP000319143">
    <property type="component" value="Unassembled WGS sequence"/>
</dbReference>
<dbReference type="Gene3D" id="3.20.20.80">
    <property type="entry name" value="Glycosidases"/>
    <property type="match status" value="1"/>
</dbReference>
<dbReference type="EMBL" id="SJPV01000010">
    <property type="protein sequence ID" value="TWU33198.1"/>
    <property type="molecule type" value="Genomic_DNA"/>
</dbReference>
<dbReference type="EC" id="3.2.1.14" evidence="2"/>
<gene>
    <name evidence="2" type="primary">endo I</name>
    <name evidence="2" type="ORF">Poly41_49500</name>
</gene>
<dbReference type="AlphaFoldDB" id="A0A5C6D8S3"/>
<keyword evidence="2" id="KW-0326">Glycosidase</keyword>
<proteinExistence type="predicted"/>
<keyword evidence="3" id="KW-1185">Reference proteome</keyword>
<protein>
    <submittedName>
        <fullName evidence="2">Chitodextrinase</fullName>
        <ecNumber evidence="2">3.2.1.14</ecNumber>
    </submittedName>
</protein>